<dbReference type="STRING" id="35570.A0A1I8Q6F6"/>
<proteinExistence type="inferred from homology"/>
<evidence type="ECO:0000256" key="1">
    <source>
        <dbReference type="ARBA" id="ARBA00007787"/>
    </source>
</evidence>
<reference evidence="8" key="1">
    <citation type="submission" date="2020-05" db="UniProtKB">
        <authorList>
            <consortium name="EnsemblMetazoa"/>
        </authorList>
    </citation>
    <scope>IDENTIFICATION</scope>
    <source>
        <strain evidence="8">USDA</strain>
    </source>
</reference>
<dbReference type="OrthoDB" id="418495at2759"/>
<dbReference type="InterPro" id="IPR014025">
    <property type="entry name" value="Glutaredoxin_subgr"/>
</dbReference>
<evidence type="ECO:0000256" key="4">
    <source>
        <dbReference type="ARBA" id="ARBA00037470"/>
    </source>
</evidence>
<evidence type="ECO:0000313" key="9">
    <source>
        <dbReference type="Proteomes" id="UP000095300"/>
    </source>
</evidence>
<dbReference type="GO" id="GO:0034599">
    <property type="term" value="P:cellular response to oxidative stress"/>
    <property type="evidence" value="ECO:0007669"/>
    <property type="project" value="TreeGrafter"/>
</dbReference>
<dbReference type="Gene3D" id="3.40.30.10">
    <property type="entry name" value="Glutaredoxin"/>
    <property type="match status" value="1"/>
</dbReference>
<comment type="subunit">
    <text evidence="5">Monomer; active form. Homodimer; inactive form. The homodimer is probably linked by 1 2Fe-2S cluster.</text>
</comment>
<feature type="domain" description="Glutaredoxin" evidence="7">
    <location>
        <begin position="33"/>
        <end position="95"/>
    </location>
</feature>
<dbReference type="FunFam" id="3.40.30.10:FF:000026">
    <property type="entry name" value="Glutaredoxin 2"/>
    <property type="match status" value="1"/>
</dbReference>
<comment type="similarity">
    <text evidence="1">Belongs to the glutaredoxin family.</text>
</comment>
<keyword evidence="3" id="KW-0676">Redox-active center</keyword>
<organism evidence="8 9">
    <name type="scientific">Stomoxys calcitrans</name>
    <name type="common">Stable fly</name>
    <name type="synonym">Conops calcitrans</name>
    <dbReference type="NCBI Taxonomy" id="35570"/>
    <lineage>
        <taxon>Eukaryota</taxon>
        <taxon>Metazoa</taxon>
        <taxon>Ecdysozoa</taxon>
        <taxon>Arthropoda</taxon>
        <taxon>Hexapoda</taxon>
        <taxon>Insecta</taxon>
        <taxon>Pterygota</taxon>
        <taxon>Neoptera</taxon>
        <taxon>Endopterygota</taxon>
        <taxon>Diptera</taxon>
        <taxon>Brachycera</taxon>
        <taxon>Muscomorpha</taxon>
        <taxon>Muscoidea</taxon>
        <taxon>Muscidae</taxon>
        <taxon>Stomoxys</taxon>
    </lineage>
</organism>
<gene>
    <name evidence="8" type="primary">106091238</name>
</gene>
<dbReference type="SUPFAM" id="SSF52833">
    <property type="entry name" value="Thioredoxin-like"/>
    <property type="match status" value="1"/>
</dbReference>
<dbReference type="CDD" id="cd03419">
    <property type="entry name" value="GRX_GRXh_1_2_like"/>
    <property type="match status" value="1"/>
</dbReference>
<dbReference type="InterPro" id="IPR036249">
    <property type="entry name" value="Thioredoxin-like_sf"/>
</dbReference>
<dbReference type="PROSITE" id="PS51354">
    <property type="entry name" value="GLUTAREDOXIN_2"/>
    <property type="match status" value="1"/>
</dbReference>
<sequence length="115" mass="12655">MGSVISQISRASAVDMASAQASFVQNTLKQHKVVIFSKSSCPYCTMAKDQFKKLSVPYHVVELDQRNDCSEIQDVLGEMTGARTVPRCFIDGTFIGGGTDVKKMYETGALQKYFS</sequence>
<protein>
    <recommendedName>
        <fullName evidence="6">Glutaredoxin-2, mitochondrial</fullName>
    </recommendedName>
</protein>
<dbReference type="NCBIfam" id="TIGR02180">
    <property type="entry name" value="GRX_euk"/>
    <property type="match status" value="1"/>
</dbReference>
<dbReference type="PANTHER" id="PTHR45694">
    <property type="entry name" value="GLUTAREDOXIN 2"/>
    <property type="match status" value="1"/>
</dbReference>
<keyword evidence="2" id="KW-0318">Glutathionylation</keyword>
<evidence type="ECO:0000256" key="3">
    <source>
        <dbReference type="ARBA" id="ARBA00023284"/>
    </source>
</evidence>
<name>A0A1I8Q6F6_STOCA</name>
<dbReference type="VEuPathDB" id="VectorBase:SCAU014345"/>
<dbReference type="GO" id="GO:0015038">
    <property type="term" value="F:glutathione disulfide oxidoreductase activity"/>
    <property type="evidence" value="ECO:0007669"/>
    <property type="project" value="TreeGrafter"/>
</dbReference>
<dbReference type="InterPro" id="IPR002109">
    <property type="entry name" value="Glutaredoxin"/>
</dbReference>
<dbReference type="AlphaFoldDB" id="A0A1I8Q6F6"/>
<dbReference type="Pfam" id="PF00462">
    <property type="entry name" value="Glutaredoxin"/>
    <property type="match status" value="1"/>
</dbReference>
<dbReference type="Proteomes" id="UP000095300">
    <property type="component" value="Unassembled WGS sequence"/>
</dbReference>
<dbReference type="KEGG" id="scac:106091238"/>
<evidence type="ECO:0000256" key="5">
    <source>
        <dbReference type="ARBA" id="ARBA00038558"/>
    </source>
</evidence>
<keyword evidence="9" id="KW-1185">Reference proteome</keyword>
<dbReference type="EnsemblMetazoa" id="SCAU014345-RA">
    <property type="protein sequence ID" value="SCAU014345-PA"/>
    <property type="gene ID" value="SCAU014345"/>
</dbReference>
<evidence type="ECO:0000259" key="7">
    <source>
        <dbReference type="Pfam" id="PF00462"/>
    </source>
</evidence>
<evidence type="ECO:0000313" key="8">
    <source>
        <dbReference type="EnsemblMetazoa" id="SCAU014345-PA"/>
    </source>
</evidence>
<evidence type="ECO:0000256" key="6">
    <source>
        <dbReference type="ARBA" id="ARBA00039819"/>
    </source>
</evidence>
<dbReference type="InterPro" id="IPR011899">
    <property type="entry name" value="Glutaredoxin_euk/vir"/>
</dbReference>
<evidence type="ECO:0000256" key="2">
    <source>
        <dbReference type="ARBA" id="ARBA00023206"/>
    </source>
</evidence>
<accession>A0A1I8Q6F6</accession>
<dbReference type="PANTHER" id="PTHR45694:SF5">
    <property type="entry name" value="GLUTAREDOXIN 2"/>
    <property type="match status" value="1"/>
</dbReference>
<dbReference type="GO" id="GO:0005737">
    <property type="term" value="C:cytoplasm"/>
    <property type="evidence" value="ECO:0007669"/>
    <property type="project" value="TreeGrafter"/>
</dbReference>
<dbReference type="PRINTS" id="PR00160">
    <property type="entry name" value="GLUTAREDOXIN"/>
</dbReference>
<comment type="function">
    <text evidence="4">Glutathione-dependent oxidoreductase that facilitates the maintenance of mitochondrial redox homeostasis upon induction of apoptosis by oxidative stress. Involved in response to hydrogen peroxide and regulation of apoptosis caused by oxidative stress. Acts as a very efficient catalyst of monothiol reactions because of its high affinity for protein glutathione-mixed disulfides. Can receive electrons not only from glutathione (GSH), but also from thioredoxin reductase supporting both monothiol and dithiol reactions. Efficiently catalyzes both glutathionylation and deglutathionylation of mitochondrial complex I, which in turn regulates the superoxide production by the complex. Overexpression decreases the susceptibility to apoptosis and prevents loss of cardiolipin and cytochrome c release.</text>
</comment>